<dbReference type="AlphaFoldDB" id="A0ABD5Z1K9"/>
<keyword evidence="1" id="KW-0472">Membrane</keyword>
<comment type="caution">
    <text evidence="2">The sequence shown here is derived from an EMBL/GenBank/DDBJ whole genome shotgun (WGS) entry which is preliminary data.</text>
</comment>
<sequence>MDRSVPVSFALLGLLLGAESQLAGYAPVFLPSATALRVGLFLGLLGFVTFLVGTVGAVVLGWWTAPRDSLPDEYGEFTLVVGVSYGVGALVGAGLALVAVPISIAGAFLGLLVSVGYHVLTGAVSTAFLALAGAAVGYFGRVDAGTGAPERERKT</sequence>
<protein>
    <recommendedName>
        <fullName evidence="4">DUF5518 domain-containing protein</fullName>
    </recommendedName>
</protein>
<dbReference type="Proteomes" id="UP001596447">
    <property type="component" value="Unassembled WGS sequence"/>
</dbReference>
<name>A0ABD5Z1K9_9EURY</name>
<keyword evidence="1" id="KW-1133">Transmembrane helix</keyword>
<dbReference type="RefSeq" id="WP_279529027.1">
    <property type="nucleotide sequence ID" value="NZ_CP122312.1"/>
</dbReference>
<evidence type="ECO:0000313" key="2">
    <source>
        <dbReference type="EMBL" id="MFC7199081.1"/>
    </source>
</evidence>
<feature type="transmembrane region" description="Helical" evidence="1">
    <location>
        <begin position="115"/>
        <end position="139"/>
    </location>
</feature>
<dbReference type="EMBL" id="JBHTAR010000011">
    <property type="protein sequence ID" value="MFC7199081.1"/>
    <property type="molecule type" value="Genomic_DNA"/>
</dbReference>
<feature type="transmembrane region" description="Helical" evidence="1">
    <location>
        <begin position="40"/>
        <end position="65"/>
    </location>
</feature>
<evidence type="ECO:0000313" key="3">
    <source>
        <dbReference type="Proteomes" id="UP001596447"/>
    </source>
</evidence>
<feature type="transmembrane region" description="Helical" evidence="1">
    <location>
        <begin position="77"/>
        <end position="109"/>
    </location>
</feature>
<evidence type="ECO:0000256" key="1">
    <source>
        <dbReference type="SAM" id="Phobius"/>
    </source>
</evidence>
<proteinExistence type="predicted"/>
<accession>A0ABD5Z1K9</accession>
<gene>
    <name evidence="2" type="ORF">ACFQJ9_06580</name>
</gene>
<keyword evidence="3" id="KW-1185">Reference proteome</keyword>
<keyword evidence="1" id="KW-0812">Transmembrane</keyword>
<organism evidence="2 3">
    <name type="scientific">Halospeciosus flavus</name>
    <dbReference type="NCBI Taxonomy" id="3032283"/>
    <lineage>
        <taxon>Archaea</taxon>
        <taxon>Methanobacteriati</taxon>
        <taxon>Methanobacteriota</taxon>
        <taxon>Stenosarchaea group</taxon>
        <taxon>Halobacteria</taxon>
        <taxon>Halobacteriales</taxon>
        <taxon>Halobacteriaceae</taxon>
        <taxon>Halospeciosus</taxon>
    </lineage>
</organism>
<reference evidence="2 3" key="1">
    <citation type="journal article" date="2019" name="Int. J. Syst. Evol. Microbiol.">
        <title>The Global Catalogue of Microorganisms (GCM) 10K type strain sequencing project: providing services to taxonomists for standard genome sequencing and annotation.</title>
        <authorList>
            <consortium name="The Broad Institute Genomics Platform"/>
            <consortium name="The Broad Institute Genome Sequencing Center for Infectious Disease"/>
            <person name="Wu L."/>
            <person name="Ma J."/>
        </authorList>
    </citation>
    <scope>NUCLEOTIDE SEQUENCE [LARGE SCALE GENOMIC DNA]</scope>
    <source>
        <strain evidence="2 3">XZGYJ-43</strain>
    </source>
</reference>
<evidence type="ECO:0008006" key="4">
    <source>
        <dbReference type="Google" id="ProtNLM"/>
    </source>
</evidence>